<sequence length="225" mass="24980">MEKEIFKAPLDSRSTCNLSERSRGRTYVETGAFRPHGGESQKVVFDSLGEFDAFTTTSALYPVADMVEQPPAIEYIDADGRKRSKRVDQLYTFADGSKYAAEIKPAARARAQNLEEQLGYVAAAMPDDFADNLVLITEENYDQWEALNARRLFAYRREDDPEAAAIIAELAAEIDLPVTIRELIARAAIGGRAWPEIFKAIYAGVLRPIQDGVIDLDMLVEGGVQ</sequence>
<evidence type="ECO:0008006" key="3">
    <source>
        <dbReference type="Google" id="ProtNLM"/>
    </source>
</evidence>
<keyword evidence="2" id="KW-1185">Reference proteome</keyword>
<name>A0A1H3DDA1_9RHOB</name>
<dbReference type="OrthoDB" id="7982727at2"/>
<accession>A0A1H3DDA1</accession>
<gene>
    <name evidence="1" type="ORF">SAMN05444358_10868</name>
</gene>
<organism evidence="1 2">
    <name type="scientific">Ruegeria halocynthiae</name>
    <dbReference type="NCBI Taxonomy" id="985054"/>
    <lineage>
        <taxon>Bacteria</taxon>
        <taxon>Pseudomonadati</taxon>
        <taxon>Pseudomonadota</taxon>
        <taxon>Alphaproteobacteria</taxon>
        <taxon>Rhodobacterales</taxon>
        <taxon>Roseobacteraceae</taxon>
        <taxon>Ruegeria</taxon>
    </lineage>
</organism>
<dbReference type="Proteomes" id="UP000183400">
    <property type="component" value="Unassembled WGS sequence"/>
</dbReference>
<evidence type="ECO:0000313" key="1">
    <source>
        <dbReference type="EMBL" id="SDX64290.1"/>
    </source>
</evidence>
<dbReference type="STRING" id="985054.SAMN05444358_10868"/>
<protein>
    <recommendedName>
        <fullName evidence="3">TnsA endonuclease N terminal</fullName>
    </recommendedName>
</protein>
<evidence type="ECO:0000313" key="2">
    <source>
        <dbReference type="Proteomes" id="UP000183400"/>
    </source>
</evidence>
<proteinExistence type="predicted"/>
<reference evidence="2" key="1">
    <citation type="submission" date="2016-10" db="EMBL/GenBank/DDBJ databases">
        <authorList>
            <person name="Varghese N."/>
            <person name="Submissions S."/>
        </authorList>
    </citation>
    <scope>NUCLEOTIDE SEQUENCE [LARGE SCALE GENOMIC DNA]</scope>
    <source>
        <strain evidence="2">DSM 27839</strain>
    </source>
</reference>
<dbReference type="RefSeq" id="WP_074738222.1">
    <property type="nucleotide sequence ID" value="NZ_FNNP01000008.1"/>
</dbReference>
<dbReference type="AlphaFoldDB" id="A0A1H3DDA1"/>
<dbReference type="EMBL" id="FNNP01000008">
    <property type="protein sequence ID" value="SDX64290.1"/>
    <property type="molecule type" value="Genomic_DNA"/>
</dbReference>